<reference evidence="1" key="1">
    <citation type="journal article" date="2020" name="Stud. Mycol.">
        <title>101 Dothideomycetes genomes: a test case for predicting lifestyles and emergence of pathogens.</title>
        <authorList>
            <person name="Haridas S."/>
            <person name="Albert R."/>
            <person name="Binder M."/>
            <person name="Bloem J."/>
            <person name="Labutti K."/>
            <person name="Salamov A."/>
            <person name="Andreopoulos B."/>
            <person name="Baker S."/>
            <person name="Barry K."/>
            <person name="Bills G."/>
            <person name="Bluhm B."/>
            <person name="Cannon C."/>
            <person name="Castanera R."/>
            <person name="Culley D."/>
            <person name="Daum C."/>
            <person name="Ezra D."/>
            <person name="Gonzalez J."/>
            <person name="Henrissat B."/>
            <person name="Kuo A."/>
            <person name="Liang C."/>
            <person name="Lipzen A."/>
            <person name="Lutzoni F."/>
            <person name="Magnuson J."/>
            <person name="Mondo S."/>
            <person name="Nolan M."/>
            <person name="Ohm R."/>
            <person name="Pangilinan J."/>
            <person name="Park H.-J."/>
            <person name="Ramirez L."/>
            <person name="Alfaro M."/>
            <person name="Sun H."/>
            <person name="Tritt A."/>
            <person name="Yoshinaga Y."/>
            <person name="Zwiers L.-H."/>
            <person name="Turgeon B."/>
            <person name="Goodwin S."/>
            <person name="Spatafora J."/>
            <person name="Crous P."/>
            <person name="Grigoriev I."/>
        </authorList>
    </citation>
    <scope>NUCLEOTIDE SEQUENCE</scope>
    <source>
        <strain evidence="1">CBS 122367</strain>
    </source>
</reference>
<evidence type="ECO:0000313" key="1">
    <source>
        <dbReference type="EMBL" id="KAF2685178.1"/>
    </source>
</evidence>
<sequence>MVSVDAPTIPCVDGAPAMVDLCRTVLSQPPHAAASRVDVSLMTGGELKFQDSGTAVLTTWADLGYVDVIRQAQKAVRPGMGEADLFHVPISAEWYKPEHSRLCA</sequence>
<dbReference type="AlphaFoldDB" id="A0A6G1J440"/>
<gene>
    <name evidence="1" type="ORF">K458DRAFT_430748</name>
</gene>
<dbReference type="Proteomes" id="UP000799291">
    <property type="component" value="Unassembled WGS sequence"/>
</dbReference>
<protein>
    <submittedName>
        <fullName evidence="1">Uncharacterized protein</fullName>
    </submittedName>
</protein>
<dbReference type="OrthoDB" id="2013972at2759"/>
<evidence type="ECO:0000313" key="2">
    <source>
        <dbReference type="Proteomes" id="UP000799291"/>
    </source>
</evidence>
<keyword evidence="2" id="KW-1185">Reference proteome</keyword>
<name>A0A6G1J440_9PLEO</name>
<organism evidence="1 2">
    <name type="scientific">Lentithecium fluviatile CBS 122367</name>
    <dbReference type="NCBI Taxonomy" id="1168545"/>
    <lineage>
        <taxon>Eukaryota</taxon>
        <taxon>Fungi</taxon>
        <taxon>Dikarya</taxon>
        <taxon>Ascomycota</taxon>
        <taxon>Pezizomycotina</taxon>
        <taxon>Dothideomycetes</taxon>
        <taxon>Pleosporomycetidae</taxon>
        <taxon>Pleosporales</taxon>
        <taxon>Massarineae</taxon>
        <taxon>Lentitheciaceae</taxon>
        <taxon>Lentithecium</taxon>
    </lineage>
</organism>
<dbReference type="EMBL" id="MU005579">
    <property type="protein sequence ID" value="KAF2685178.1"/>
    <property type="molecule type" value="Genomic_DNA"/>
</dbReference>
<accession>A0A6G1J440</accession>
<proteinExistence type="predicted"/>